<protein>
    <recommendedName>
        <fullName evidence="3">DUF7730 domain-containing protein</fullName>
    </recommendedName>
</protein>
<dbReference type="Proteomes" id="UP001218188">
    <property type="component" value="Unassembled WGS sequence"/>
</dbReference>
<feature type="region of interest" description="Disordered" evidence="1">
    <location>
        <begin position="33"/>
        <end position="63"/>
    </location>
</feature>
<gene>
    <name evidence="4" type="ORF">C8F04DRAFT_260715</name>
</gene>
<evidence type="ECO:0000313" key="4">
    <source>
        <dbReference type="EMBL" id="KAJ7021654.1"/>
    </source>
</evidence>
<comment type="caution">
    <text evidence="4">The sequence shown here is derived from an EMBL/GenBank/DDBJ whole genome shotgun (WGS) entry which is preliminary data.</text>
</comment>
<organism evidence="4 5">
    <name type="scientific">Mycena alexandri</name>
    <dbReference type="NCBI Taxonomy" id="1745969"/>
    <lineage>
        <taxon>Eukaryota</taxon>
        <taxon>Fungi</taxon>
        <taxon>Dikarya</taxon>
        <taxon>Basidiomycota</taxon>
        <taxon>Agaricomycotina</taxon>
        <taxon>Agaricomycetes</taxon>
        <taxon>Agaricomycetidae</taxon>
        <taxon>Agaricales</taxon>
        <taxon>Marasmiineae</taxon>
        <taxon>Mycenaceae</taxon>
        <taxon>Mycena</taxon>
    </lineage>
</organism>
<evidence type="ECO:0000256" key="1">
    <source>
        <dbReference type="SAM" id="MobiDB-lite"/>
    </source>
</evidence>
<dbReference type="PANTHER" id="PTHR38790">
    <property type="entry name" value="2EXR DOMAIN-CONTAINING PROTEIN-RELATED"/>
    <property type="match status" value="1"/>
</dbReference>
<keyword evidence="5" id="KW-1185">Reference proteome</keyword>
<dbReference type="EMBL" id="JARJCM010000226">
    <property type="protein sequence ID" value="KAJ7021654.1"/>
    <property type="molecule type" value="Genomic_DNA"/>
</dbReference>
<keyword evidence="2" id="KW-1133">Transmembrane helix</keyword>
<keyword evidence="2" id="KW-0472">Membrane</keyword>
<feature type="compositionally biased region" description="Polar residues" evidence="1">
    <location>
        <begin position="37"/>
        <end position="46"/>
    </location>
</feature>
<evidence type="ECO:0000259" key="3">
    <source>
        <dbReference type="Pfam" id="PF24864"/>
    </source>
</evidence>
<proteinExistence type="predicted"/>
<dbReference type="AlphaFoldDB" id="A0AAD6WUN6"/>
<keyword evidence="2" id="KW-0812">Transmembrane</keyword>
<dbReference type="InterPro" id="IPR056632">
    <property type="entry name" value="DUF7730"/>
</dbReference>
<feature type="domain" description="DUF7730" evidence="3">
    <location>
        <begin position="70"/>
        <end position="238"/>
    </location>
</feature>
<dbReference type="Pfam" id="PF24864">
    <property type="entry name" value="DUF7730"/>
    <property type="match status" value="1"/>
</dbReference>
<accession>A0AAD6WUN6</accession>
<name>A0AAD6WUN6_9AGAR</name>
<reference evidence="4" key="1">
    <citation type="submission" date="2023-03" db="EMBL/GenBank/DDBJ databases">
        <title>Massive genome expansion in bonnet fungi (Mycena s.s.) driven by repeated elements and novel gene families across ecological guilds.</title>
        <authorList>
            <consortium name="Lawrence Berkeley National Laboratory"/>
            <person name="Harder C.B."/>
            <person name="Miyauchi S."/>
            <person name="Viragh M."/>
            <person name="Kuo A."/>
            <person name="Thoen E."/>
            <person name="Andreopoulos B."/>
            <person name="Lu D."/>
            <person name="Skrede I."/>
            <person name="Drula E."/>
            <person name="Henrissat B."/>
            <person name="Morin E."/>
            <person name="Kohler A."/>
            <person name="Barry K."/>
            <person name="LaButti K."/>
            <person name="Morin E."/>
            <person name="Salamov A."/>
            <person name="Lipzen A."/>
            <person name="Mereny Z."/>
            <person name="Hegedus B."/>
            <person name="Baldrian P."/>
            <person name="Stursova M."/>
            <person name="Weitz H."/>
            <person name="Taylor A."/>
            <person name="Grigoriev I.V."/>
            <person name="Nagy L.G."/>
            <person name="Martin F."/>
            <person name="Kauserud H."/>
        </authorList>
    </citation>
    <scope>NUCLEOTIDE SEQUENCE</scope>
    <source>
        <strain evidence="4">CBHHK200</strain>
    </source>
</reference>
<sequence length="345" mass="39363">MATLLEYACLVIFLPVYYLSACISHIPTRGISKQRRYQPQTQTRKPSQADAYPPAPSTPRIDIGQQPLAEQPESSCFFQLPLELRRNIYRHALGGRLVRLTLGRRSTYYPSTYRYHHVSVVKSACYELVDDPDNMPNYLDVPADAIPIAILLSCHQVYLEALPILHRCNTFHIAIHEFESVVTIAFRRETLPDIRSVYLCHTPHERLYHNPHRFFSPWWNHIFALLNAMNLESLIFELEADRLLKHPSANNPHGVALDSVWGRGLLSLRGLRHFAIFAPRGLEPDIEGPRPPGLNDTLRERIQALVIGPDADEFYAAFLAMSRRRGIKDMAAAMESASSGYEPWV</sequence>
<evidence type="ECO:0000313" key="5">
    <source>
        <dbReference type="Proteomes" id="UP001218188"/>
    </source>
</evidence>
<feature type="transmembrane region" description="Helical" evidence="2">
    <location>
        <begin position="7"/>
        <end position="26"/>
    </location>
</feature>
<evidence type="ECO:0000256" key="2">
    <source>
        <dbReference type="SAM" id="Phobius"/>
    </source>
</evidence>